<feature type="transmembrane region" description="Helical" evidence="7">
    <location>
        <begin position="538"/>
        <end position="567"/>
    </location>
</feature>
<evidence type="ECO:0000256" key="7">
    <source>
        <dbReference type="RuleBase" id="RU363079"/>
    </source>
</evidence>
<evidence type="ECO:0000313" key="9">
    <source>
        <dbReference type="Proteomes" id="UP000789706"/>
    </source>
</evidence>
<dbReference type="GO" id="GO:0016020">
    <property type="term" value="C:membrane"/>
    <property type="evidence" value="ECO:0007669"/>
    <property type="project" value="UniProtKB-SubCell"/>
</dbReference>
<name>A0A9N9FEC3_9GLOM</name>
<evidence type="ECO:0000256" key="3">
    <source>
        <dbReference type="ARBA" id="ARBA00022692"/>
    </source>
</evidence>
<protein>
    <recommendedName>
        <fullName evidence="7">Transmembrane 9 superfamily member</fullName>
    </recommendedName>
</protein>
<organism evidence="8 9">
    <name type="scientific">Diversispora eburnea</name>
    <dbReference type="NCBI Taxonomy" id="1213867"/>
    <lineage>
        <taxon>Eukaryota</taxon>
        <taxon>Fungi</taxon>
        <taxon>Fungi incertae sedis</taxon>
        <taxon>Mucoromycota</taxon>
        <taxon>Glomeromycotina</taxon>
        <taxon>Glomeromycetes</taxon>
        <taxon>Diversisporales</taxon>
        <taxon>Diversisporaceae</taxon>
        <taxon>Diversispora</taxon>
    </lineage>
</organism>
<feature type="transmembrane region" description="Helical" evidence="7">
    <location>
        <begin position="335"/>
        <end position="360"/>
    </location>
</feature>
<evidence type="ECO:0000256" key="4">
    <source>
        <dbReference type="ARBA" id="ARBA00022729"/>
    </source>
</evidence>
<dbReference type="PANTHER" id="PTHR10766:SF111">
    <property type="entry name" value="TRANSMEMBRANE 9 SUPERFAMILY MEMBER 2"/>
    <property type="match status" value="1"/>
</dbReference>
<keyword evidence="9" id="KW-1185">Reference proteome</keyword>
<evidence type="ECO:0000313" key="8">
    <source>
        <dbReference type="EMBL" id="CAG8529871.1"/>
    </source>
</evidence>
<keyword evidence="3 7" id="KW-0812">Transmembrane</keyword>
<reference evidence="8" key="1">
    <citation type="submission" date="2021-06" db="EMBL/GenBank/DDBJ databases">
        <authorList>
            <person name="Kallberg Y."/>
            <person name="Tangrot J."/>
            <person name="Rosling A."/>
        </authorList>
    </citation>
    <scope>NUCLEOTIDE SEQUENCE</scope>
    <source>
        <strain evidence="8">AZ414A</strain>
    </source>
</reference>
<dbReference type="Proteomes" id="UP000789706">
    <property type="component" value="Unassembled WGS sequence"/>
</dbReference>
<dbReference type="EMBL" id="CAJVPK010000591">
    <property type="protein sequence ID" value="CAG8529871.1"/>
    <property type="molecule type" value="Genomic_DNA"/>
</dbReference>
<feature type="transmembrane region" description="Helical" evidence="7">
    <location>
        <begin position="407"/>
        <end position="431"/>
    </location>
</feature>
<dbReference type="GO" id="GO:0005737">
    <property type="term" value="C:cytoplasm"/>
    <property type="evidence" value="ECO:0007669"/>
    <property type="project" value="UniProtKB-ARBA"/>
</dbReference>
<keyword evidence="4" id="KW-0732">Signal</keyword>
<proteinExistence type="inferred from homology"/>
<dbReference type="AlphaFoldDB" id="A0A9N9FEC3"/>
<comment type="similarity">
    <text evidence="2 7">Belongs to the nonaspanin (TM9SF) (TC 9.A.2) family.</text>
</comment>
<dbReference type="InterPro" id="IPR004240">
    <property type="entry name" value="EMP70"/>
</dbReference>
<evidence type="ECO:0000256" key="5">
    <source>
        <dbReference type="ARBA" id="ARBA00022989"/>
    </source>
</evidence>
<dbReference type="GO" id="GO:0072657">
    <property type="term" value="P:protein localization to membrane"/>
    <property type="evidence" value="ECO:0007669"/>
    <property type="project" value="TreeGrafter"/>
</dbReference>
<feature type="transmembrane region" description="Helical" evidence="7">
    <location>
        <begin position="372"/>
        <end position="395"/>
    </location>
</feature>
<keyword evidence="5 7" id="KW-1133">Transmembrane helix</keyword>
<sequence>VAPRDYKEDERVEVHVNSLTPMMGPHSQQLKSVIPYDYYYKPFHFCSPEEKLSQPESLGSILFGDRIFNSPYNLKMLKNNHTCNVLCPEGKEESVPPEDAKFINARISENYAINWLIDGLPAASKRIDSKTGEEFYSIGFELGDQKMNLHNHYAIEIHYHEHQNEKKYRVVGVTVNPSSRKYKNYEEAKTCKAEGFLTLSTQKSNDVFYTYEVSWIPSETAWATRWDNYLHTFDPRIHWFSLVNSIVIVLFLTGMVAMILLRALHKDISRYNQIDAQEDVQEDFGWKLVHGDVFRPPSHIMLLSVLLGSGAQLFFMTTVTLIFAVLGFLSPSNRGSLATVMIIFYMLFGSVAGYTSARVYKTFGGESWKKNVFLTAFLFPMIIFSIFVILNFFLVSAKSSGAVPASTLLAIIGLWFLISVPLCCIGSLFGFKKPRIEKPVRTNQIPRQIPDQVFYLRPIPSMLMGGVLPFGAIFIELYFIMNSIWGSKIYYLFGFAAMDYHWSWRAFLTSGASGLYIFIYSIMYFLTRLQITSLTSTVIYFGWSGVMSLMFFVLTGTIGYFACLVFIRKIFMSIKVD</sequence>
<dbReference type="PANTHER" id="PTHR10766">
    <property type="entry name" value="TRANSMEMBRANE 9 SUPERFAMILY PROTEIN"/>
    <property type="match status" value="1"/>
</dbReference>
<feature type="transmembrane region" description="Helical" evidence="7">
    <location>
        <begin position="504"/>
        <end position="526"/>
    </location>
</feature>
<keyword evidence="6 7" id="KW-0472">Membrane</keyword>
<feature type="transmembrane region" description="Helical" evidence="7">
    <location>
        <begin position="462"/>
        <end position="484"/>
    </location>
</feature>
<evidence type="ECO:0000256" key="1">
    <source>
        <dbReference type="ARBA" id="ARBA00004141"/>
    </source>
</evidence>
<feature type="non-terminal residue" evidence="8">
    <location>
        <position position="577"/>
    </location>
</feature>
<dbReference type="OrthoDB" id="1666796at2759"/>
<feature type="transmembrane region" description="Helical" evidence="7">
    <location>
        <begin position="300"/>
        <end position="329"/>
    </location>
</feature>
<gene>
    <name evidence="8" type="ORF">DEBURN_LOCUS6086</name>
</gene>
<dbReference type="GO" id="GO:0007034">
    <property type="term" value="P:vacuolar transport"/>
    <property type="evidence" value="ECO:0007669"/>
    <property type="project" value="TreeGrafter"/>
</dbReference>
<evidence type="ECO:0000256" key="2">
    <source>
        <dbReference type="ARBA" id="ARBA00005227"/>
    </source>
</evidence>
<comment type="subcellular location">
    <subcellularLocation>
        <location evidence="1">Membrane</location>
        <topology evidence="1">Multi-pass membrane protein</topology>
    </subcellularLocation>
</comment>
<dbReference type="Pfam" id="PF02990">
    <property type="entry name" value="EMP70"/>
    <property type="match status" value="2"/>
</dbReference>
<feature type="transmembrane region" description="Helical" evidence="7">
    <location>
        <begin position="239"/>
        <end position="261"/>
    </location>
</feature>
<comment type="caution">
    <text evidence="8">The sequence shown here is derived from an EMBL/GenBank/DDBJ whole genome shotgun (WGS) entry which is preliminary data.</text>
</comment>
<evidence type="ECO:0000256" key="6">
    <source>
        <dbReference type="ARBA" id="ARBA00023136"/>
    </source>
</evidence>
<accession>A0A9N9FEC3</accession>